<dbReference type="InterPro" id="IPR012337">
    <property type="entry name" value="RNaseH-like_sf"/>
</dbReference>
<dbReference type="InterPro" id="IPR001584">
    <property type="entry name" value="Integrase_cat-core"/>
</dbReference>
<dbReference type="SUPFAM" id="SSF53098">
    <property type="entry name" value="Ribonuclease H-like"/>
    <property type="match status" value="1"/>
</dbReference>
<dbReference type="PROSITE" id="PS50994">
    <property type="entry name" value="INTEGRASE"/>
    <property type="match status" value="1"/>
</dbReference>
<gene>
    <name evidence="2" type="ORF">M3M28_09025</name>
</gene>
<organism evidence="2">
    <name type="scientific">Gulosibacter sediminis</name>
    <dbReference type="NCBI Taxonomy" id="1729695"/>
    <lineage>
        <taxon>Bacteria</taxon>
        <taxon>Bacillati</taxon>
        <taxon>Actinomycetota</taxon>
        <taxon>Actinomycetes</taxon>
        <taxon>Micrococcales</taxon>
        <taxon>Microbacteriaceae</taxon>
        <taxon>Gulosibacter</taxon>
    </lineage>
</organism>
<proteinExistence type="predicted"/>
<reference evidence="2" key="1">
    <citation type="submission" date="2022-05" db="EMBL/GenBank/DDBJ databases">
        <title>Complete genome sequence of toluene-degrading Gulosibacter sediminis strain ACHW.36C.</title>
        <authorList>
            <person name="Wai A.C."/>
            <person name="Lai G.K."/>
            <person name="Griffin S.D."/>
            <person name="Leung F.C."/>
        </authorList>
    </citation>
    <scope>NUCLEOTIDE SEQUENCE [LARGE SCALE GENOMIC DNA]</scope>
    <source>
        <strain evidence="2">ACHW.36C</strain>
    </source>
</reference>
<dbReference type="Pfam" id="PF13683">
    <property type="entry name" value="rve_3"/>
    <property type="match status" value="1"/>
</dbReference>
<evidence type="ECO:0000259" key="1">
    <source>
        <dbReference type="PROSITE" id="PS50994"/>
    </source>
</evidence>
<evidence type="ECO:0000313" key="2">
    <source>
        <dbReference type="EMBL" id="UQN14191.1"/>
    </source>
</evidence>
<sequence>MLGITQKNGSPGHPQTQGKIERFHQTLKQYLRQRPDAKDLPALQTQLDEFRHIYNTERPHRALGRRTPATAYHATAKATPTGTSTDRLLRIRHDHIDKFGKLTLRHNGRLRHLGVGIIHAEKPVIMLVTTHDVTVIHLESGELVATHTINDAKAYWRNQQNAPGRWPGAETQ</sequence>
<protein>
    <submittedName>
        <fullName evidence="2">Transposase</fullName>
    </submittedName>
</protein>
<feature type="domain" description="Integrase catalytic" evidence="1">
    <location>
        <begin position="1"/>
        <end position="76"/>
    </location>
</feature>
<dbReference type="Gene3D" id="3.30.420.10">
    <property type="entry name" value="Ribonuclease H-like superfamily/Ribonuclease H"/>
    <property type="match status" value="1"/>
</dbReference>
<dbReference type="EMBL" id="CP097160">
    <property type="protein sequence ID" value="UQN14191.1"/>
    <property type="molecule type" value="Genomic_DNA"/>
</dbReference>
<accession>A0ABY4MUV0</accession>
<name>A0ABY4MUV0_9MICO</name>
<dbReference type="InterPro" id="IPR036397">
    <property type="entry name" value="RNaseH_sf"/>
</dbReference>